<keyword evidence="2" id="KW-0808">Transferase</keyword>
<dbReference type="EMBL" id="JACXRZ010000025">
    <property type="protein sequence ID" value="MBD3147019.1"/>
    <property type="molecule type" value="Genomic_DNA"/>
</dbReference>
<keyword evidence="2" id="KW-0489">Methyltransferase</keyword>
<protein>
    <submittedName>
        <fullName evidence="2">Methyltransferase domain-containing protein</fullName>
    </submittedName>
</protein>
<gene>
    <name evidence="2" type="ORF">IEQ31_28050</name>
</gene>
<evidence type="ECO:0000313" key="2">
    <source>
        <dbReference type="EMBL" id="MBD3147019.1"/>
    </source>
</evidence>
<comment type="caution">
    <text evidence="2">The sequence shown here is derived from an EMBL/GenBank/DDBJ whole genome shotgun (WGS) entry which is preliminary data.</text>
</comment>
<proteinExistence type="predicted"/>
<dbReference type="GO" id="GO:0008168">
    <property type="term" value="F:methyltransferase activity"/>
    <property type="evidence" value="ECO:0007669"/>
    <property type="project" value="UniProtKB-KW"/>
</dbReference>
<dbReference type="PANTHER" id="PTHR43591">
    <property type="entry name" value="METHYLTRANSFERASE"/>
    <property type="match status" value="1"/>
</dbReference>
<dbReference type="CDD" id="cd02440">
    <property type="entry name" value="AdoMet_MTases"/>
    <property type="match status" value="1"/>
</dbReference>
<dbReference type="InterPro" id="IPR013216">
    <property type="entry name" value="Methyltransf_11"/>
</dbReference>
<keyword evidence="3" id="KW-1185">Reference proteome</keyword>
<name>A0ABR8LB37_9ACTN</name>
<evidence type="ECO:0000313" key="3">
    <source>
        <dbReference type="Proteomes" id="UP000653231"/>
    </source>
</evidence>
<dbReference type="Proteomes" id="UP000653231">
    <property type="component" value="Unassembled WGS sequence"/>
</dbReference>
<sequence>MSTLSPKLSSMSNQTLIDLLDRVDRHPGQGALRSRSYELLDPVAGSRVVDVGCGAGLAVAELAALGAEPIGLDVDDHVIVVARSRHPGLEFHRADACDLPFGDGELAGYRADKVYHDLADPARAAAEAWRVLAPGGRIVLVGQDWDTFVIDSDDPALTRAMVAARADTVPSPHAARRHRNLLLDAGFEDVTVEVRTGVFTDGSLLPMVTGVAEGAYAAGAVTRWQADDWIAEQTGRARRGRLFLAVPMFLAAARRP</sequence>
<feature type="domain" description="Methyltransferase type 11" evidence="1">
    <location>
        <begin position="49"/>
        <end position="140"/>
    </location>
</feature>
<dbReference type="InterPro" id="IPR029063">
    <property type="entry name" value="SAM-dependent_MTases_sf"/>
</dbReference>
<dbReference type="Gene3D" id="3.40.50.150">
    <property type="entry name" value="Vaccinia Virus protein VP39"/>
    <property type="match status" value="1"/>
</dbReference>
<organism evidence="2 3">
    <name type="scientific">Microbispora bryophytorum subsp. camponoti</name>
    <dbReference type="NCBI Taxonomy" id="1677852"/>
    <lineage>
        <taxon>Bacteria</taxon>
        <taxon>Bacillati</taxon>
        <taxon>Actinomycetota</taxon>
        <taxon>Actinomycetes</taxon>
        <taxon>Streptosporangiales</taxon>
        <taxon>Streptosporangiaceae</taxon>
        <taxon>Microbispora</taxon>
    </lineage>
</organism>
<dbReference type="GO" id="GO:0032259">
    <property type="term" value="P:methylation"/>
    <property type="evidence" value="ECO:0007669"/>
    <property type="project" value="UniProtKB-KW"/>
</dbReference>
<dbReference type="Pfam" id="PF08241">
    <property type="entry name" value="Methyltransf_11"/>
    <property type="match status" value="1"/>
</dbReference>
<reference evidence="2 3" key="1">
    <citation type="submission" date="2020-09" db="EMBL/GenBank/DDBJ databases">
        <title>Actinomycete isolated from the Camponotus japonicus Mayr.</title>
        <authorList>
            <person name="Gong X."/>
        </authorList>
    </citation>
    <scope>NUCLEOTIDE SEQUENCE [LARGE SCALE GENOMIC DNA]</scope>
    <source>
        <strain evidence="2 3">2C-HV3</strain>
    </source>
</reference>
<dbReference type="SUPFAM" id="SSF53335">
    <property type="entry name" value="S-adenosyl-L-methionine-dependent methyltransferases"/>
    <property type="match status" value="1"/>
</dbReference>
<accession>A0ABR8LB37</accession>
<evidence type="ECO:0000259" key="1">
    <source>
        <dbReference type="Pfam" id="PF08241"/>
    </source>
</evidence>